<sequence>MKRGEKVLSFVKFEKELESAYRERLAAVKRPEETGDVFIEFAIKFLSRVNPAITKDHSDQIVFEPESEDGYRLSPQLEQILGNEVLTKSDLPAILKRMALNAAHRRKSLLSNTERTDLFRLQERPDQR</sequence>
<accession>A0A0X1KR11</accession>
<dbReference type="KEGG" id="phy:AJ81_05540"/>
<keyword evidence="2" id="KW-1185">Reference proteome</keyword>
<dbReference type="AlphaFoldDB" id="A0A0X1KR11"/>
<name>A0A0X1KR11_9THEM</name>
<dbReference type="STRING" id="1123384.AJ81_05540"/>
<gene>
    <name evidence="1" type="ORF">AJ81_05540</name>
</gene>
<dbReference type="PaxDb" id="1123384-AJ81_05540"/>
<evidence type="ECO:0000313" key="2">
    <source>
        <dbReference type="Proteomes" id="UP000077469"/>
    </source>
</evidence>
<protein>
    <submittedName>
        <fullName evidence="1">Uncharacterized protein</fullName>
    </submittedName>
</protein>
<dbReference type="Proteomes" id="UP000077469">
    <property type="component" value="Chromosome"/>
</dbReference>
<dbReference type="PATRIC" id="fig|1123384.7.peg.1097"/>
<dbReference type="RefSeq" id="WP_031505190.1">
    <property type="nucleotide sequence ID" value="NC_022795.1"/>
</dbReference>
<evidence type="ECO:0000313" key="1">
    <source>
        <dbReference type="EMBL" id="AJC73747.1"/>
    </source>
</evidence>
<dbReference type="OrthoDB" id="37506at2"/>
<dbReference type="EMBL" id="CP007141">
    <property type="protein sequence ID" value="AJC73747.1"/>
    <property type="molecule type" value="Genomic_DNA"/>
</dbReference>
<proteinExistence type="predicted"/>
<reference evidence="1 2" key="1">
    <citation type="submission" date="2014-01" db="EMBL/GenBank/DDBJ databases">
        <title>Genome sequencing of Thermotog hypogea.</title>
        <authorList>
            <person name="Zhang X."/>
            <person name="Alvare G."/>
            <person name="Fristensky B."/>
            <person name="Chen L."/>
            <person name="Suen T."/>
            <person name="Chen Q."/>
            <person name="Ma K."/>
        </authorList>
    </citation>
    <scope>NUCLEOTIDE SEQUENCE [LARGE SCALE GENOMIC DNA]</scope>
    <source>
        <strain evidence="1 2">DSM 11164</strain>
    </source>
</reference>
<organism evidence="1 2">
    <name type="scientific">Pseudothermotoga hypogea DSM 11164 = NBRC 106472</name>
    <dbReference type="NCBI Taxonomy" id="1123384"/>
    <lineage>
        <taxon>Bacteria</taxon>
        <taxon>Thermotogati</taxon>
        <taxon>Thermotogota</taxon>
        <taxon>Thermotogae</taxon>
        <taxon>Thermotogales</taxon>
        <taxon>Thermotogaceae</taxon>
        <taxon>Pseudothermotoga</taxon>
    </lineage>
</organism>